<dbReference type="SUPFAM" id="SSF54171">
    <property type="entry name" value="DNA-binding domain"/>
    <property type="match status" value="1"/>
</dbReference>
<accession>A0ABT4M630</accession>
<sequence>MITQEELKQICNYDPATGIFTWAQESPGNHERGDVMGSKHIEGYLRALIGGHRIMLHRAAWLYVYGHFPKDGIDHINGNKADNRISNLRECDNAQNVQNQRRARIDNKSGTLGVHYRAQKANPWHAHIGIGGKQIHIGCFPTREAAHAAYVEKKREIHPFGAI</sequence>
<proteinExistence type="predicted"/>
<keyword evidence="2" id="KW-0255">Endonuclease</keyword>
<evidence type="ECO:0000259" key="1">
    <source>
        <dbReference type="Pfam" id="PF13392"/>
    </source>
</evidence>
<dbReference type="Pfam" id="PF13392">
    <property type="entry name" value="HNH_3"/>
    <property type="match status" value="1"/>
</dbReference>
<dbReference type="InterPro" id="IPR016177">
    <property type="entry name" value="DNA-bd_dom_sf"/>
</dbReference>
<dbReference type="Proteomes" id="UP001068379">
    <property type="component" value="Unassembled WGS sequence"/>
</dbReference>
<dbReference type="Gene3D" id="3.90.75.20">
    <property type="match status" value="1"/>
</dbReference>
<dbReference type="InterPro" id="IPR003615">
    <property type="entry name" value="HNH_nuc"/>
</dbReference>
<name>A0ABT4M630_9BURK</name>
<evidence type="ECO:0000313" key="3">
    <source>
        <dbReference type="Proteomes" id="UP001068379"/>
    </source>
</evidence>
<gene>
    <name evidence="2" type="ORF">O4H32_12515</name>
</gene>
<protein>
    <submittedName>
        <fullName evidence="2">HNH endonuclease</fullName>
    </submittedName>
</protein>
<dbReference type="InterPro" id="IPR036955">
    <property type="entry name" value="AP2/ERF_dom_sf"/>
</dbReference>
<keyword evidence="2" id="KW-0378">Hydrolase</keyword>
<keyword evidence="3" id="KW-1185">Reference proteome</keyword>
<organism evidence="2 3">
    <name type="scientific">Castellaniella denitrificans</name>
    <dbReference type="NCBI Taxonomy" id="56119"/>
    <lineage>
        <taxon>Bacteria</taxon>
        <taxon>Pseudomonadati</taxon>
        <taxon>Pseudomonadota</taxon>
        <taxon>Betaproteobacteria</taxon>
        <taxon>Burkholderiales</taxon>
        <taxon>Alcaligenaceae</taxon>
        <taxon>Castellaniella</taxon>
    </lineage>
</organism>
<evidence type="ECO:0000313" key="2">
    <source>
        <dbReference type="EMBL" id="MCZ4330769.1"/>
    </source>
</evidence>
<dbReference type="SUPFAM" id="SSF54060">
    <property type="entry name" value="His-Me finger endonucleases"/>
    <property type="match status" value="1"/>
</dbReference>
<keyword evidence="2" id="KW-0540">Nuclease</keyword>
<dbReference type="Gene3D" id="3.30.730.10">
    <property type="entry name" value="AP2/ERF domain"/>
    <property type="match status" value="1"/>
</dbReference>
<comment type="caution">
    <text evidence="2">The sequence shown here is derived from an EMBL/GenBank/DDBJ whole genome shotgun (WGS) entry which is preliminary data.</text>
</comment>
<dbReference type="RefSeq" id="WP_269359652.1">
    <property type="nucleotide sequence ID" value="NZ_JAPWHE010000010.1"/>
</dbReference>
<reference evidence="2" key="1">
    <citation type="submission" date="2022-12" db="EMBL/GenBank/DDBJ databases">
        <title>Bacterial isolates from different developmental stages of Nematostella vectensis.</title>
        <authorList>
            <person name="Fraune S."/>
        </authorList>
    </citation>
    <scope>NUCLEOTIDE SEQUENCE</scope>
    <source>
        <strain evidence="2">G21619-S1</strain>
    </source>
</reference>
<dbReference type="InterPro" id="IPR044925">
    <property type="entry name" value="His-Me_finger_sf"/>
</dbReference>
<dbReference type="EMBL" id="JAPWHE010000010">
    <property type="protein sequence ID" value="MCZ4330769.1"/>
    <property type="molecule type" value="Genomic_DNA"/>
</dbReference>
<dbReference type="GO" id="GO:0004519">
    <property type="term" value="F:endonuclease activity"/>
    <property type="evidence" value="ECO:0007669"/>
    <property type="project" value="UniProtKB-KW"/>
</dbReference>
<feature type="domain" description="HNH nuclease" evidence="1">
    <location>
        <begin position="56"/>
        <end position="97"/>
    </location>
</feature>